<evidence type="ECO:0000256" key="4">
    <source>
        <dbReference type="ARBA" id="ARBA00022989"/>
    </source>
</evidence>
<dbReference type="EMBL" id="DLUI01000024">
    <property type="protein sequence ID" value="DAB39297.1"/>
    <property type="molecule type" value="Genomic_DNA"/>
</dbReference>
<accession>A0A2D3WKM5</accession>
<keyword evidence="2" id="KW-1003">Cell membrane</keyword>
<gene>
    <name evidence="8" type="ORF">CFH83_01435</name>
</gene>
<keyword evidence="5 6" id="KW-0472">Membrane</keyword>
<name>A0A2D3WKM5_9BACT</name>
<evidence type="ECO:0000256" key="5">
    <source>
        <dbReference type="ARBA" id="ARBA00023136"/>
    </source>
</evidence>
<organism evidence="8 9">
    <name type="scientific">Sulfuricurvum kujiense</name>
    <dbReference type="NCBI Taxonomy" id="148813"/>
    <lineage>
        <taxon>Bacteria</taxon>
        <taxon>Pseudomonadati</taxon>
        <taxon>Campylobacterota</taxon>
        <taxon>Epsilonproteobacteria</taxon>
        <taxon>Campylobacterales</taxon>
        <taxon>Sulfurimonadaceae</taxon>
        <taxon>Sulfuricurvum</taxon>
    </lineage>
</organism>
<proteinExistence type="predicted"/>
<protein>
    <recommendedName>
        <fullName evidence="7">RDD domain-containing protein</fullName>
    </recommendedName>
</protein>
<keyword evidence="4 6" id="KW-1133">Transmembrane helix</keyword>
<evidence type="ECO:0000313" key="8">
    <source>
        <dbReference type="EMBL" id="DAB39297.1"/>
    </source>
</evidence>
<dbReference type="AlphaFoldDB" id="A0A2D3WKM5"/>
<sequence>MRWRTLKTKKQSTRVKPKTLFAPFWPRAAGFVTDIFMIGLPISLLMMMIFGYDQMNTAGGLDVLVHDPKAQSNPPNPIASITQIALFLITYVWLWHKSGQTPGKKLARTRVVDVKTLENAPYWKLTLRFIGYFLSFITVIGFFIGLFRKDKRTLHDLISGTAVIRVP</sequence>
<evidence type="ECO:0000313" key="9">
    <source>
        <dbReference type="Proteomes" id="UP000228859"/>
    </source>
</evidence>
<feature type="transmembrane region" description="Helical" evidence="6">
    <location>
        <begin position="129"/>
        <end position="147"/>
    </location>
</feature>
<evidence type="ECO:0000256" key="6">
    <source>
        <dbReference type="SAM" id="Phobius"/>
    </source>
</evidence>
<feature type="domain" description="RDD" evidence="7">
    <location>
        <begin position="22"/>
        <end position="160"/>
    </location>
</feature>
<evidence type="ECO:0000256" key="1">
    <source>
        <dbReference type="ARBA" id="ARBA00004651"/>
    </source>
</evidence>
<dbReference type="InterPro" id="IPR010432">
    <property type="entry name" value="RDD"/>
</dbReference>
<comment type="subcellular location">
    <subcellularLocation>
        <location evidence="1">Cell membrane</location>
        <topology evidence="1">Multi-pass membrane protein</topology>
    </subcellularLocation>
</comment>
<evidence type="ECO:0000256" key="2">
    <source>
        <dbReference type="ARBA" id="ARBA00022475"/>
    </source>
</evidence>
<dbReference type="PANTHER" id="PTHR36115:SF6">
    <property type="entry name" value="PROLINE-RICH ANTIGEN HOMOLOG"/>
    <property type="match status" value="1"/>
</dbReference>
<dbReference type="RefSeq" id="WP_294896084.1">
    <property type="nucleotide sequence ID" value="NZ_DLUI01000024.1"/>
</dbReference>
<comment type="caution">
    <text evidence="8">The sequence shown here is derived from an EMBL/GenBank/DDBJ whole genome shotgun (WGS) entry which is preliminary data.</text>
</comment>
<feature type="transmembrane region" description="Helical" evidence="6">
    <location>
        <begin position="78"/>
        <end position="95"/>
    </location>
</feature>
<dbReference type="Proteomes" id="UP000228859">
    <property type="component" value="Unassembled WGS sequence"/>
</dbReference>
<evidence type="ECO:0000256" key="3">
    <source>
        <dbReference type="ARBA" id="ARBA00022692"/>
    </source>
</evidence>
<dbReference type="InterPro" id="IPR051791">
    <property type="entry name" value="Pra-immunoreactive"/>
</dbReference>
<reference evidence="8 9" key="1">
    <citation type="journal article" date="2017" name="Front. Microbiol.">
        <title>Comparative Genomic Analysis of the Class Epsilonproteobacteria and Proposed Reclassification to Epsilonbacteraeota (phyl. nov.).</title>
        <authorList>
            <person name="Waite D.W."/>
            <person name="Vanwonterghem I."/>
            <person name="Rinke C."/>
            <person name="Parks D.H."/>
            <person name="Zhang Y."/>
            <person name="Takai K."/>
            <person name="Sievert S.M."/>
            <person name="Simon J."/>
            <person name="Campbell B.J."/>
            <person name="Hanson T.E."/>
            <person name="Woyke T."/>
            <person name="Klotz M.G."/>
            <person name="Hugenholtz P."/>
        </authorList>
    </citation>
    <scope>NUCLEOTIDE SEQUENCE [LARGE SCALE GENOMIC DNA]</scope>
    <source>
        <strain evidence="8">UBA12443</strain>
    </source>
</reference>
<dbReference type="PANTHER" id="PTHR36115">
    <property type="entry name" value="PROLINE-RICH ANTIGEN HOMOLOG-RELATED"/>
    <property type="match status" value="1"/>
</dbReference>
<keyword evidence="3 6" id="KW-0812">Transmembrane</keyword>
<feature type="transmembrane region" description="Helical" evidence="6">
    <location>
        <begin position="28"/>
        <end position="52"/>
    </location>
</feature>
<dbReference type="Pfam" id="PF06271">
    <property type="entry name" value="RDD"/>
    <property type="match status" value="1"/>
</dbReference>
<evidence type="ECO:0000259" key="7">
    <source>
        <dbReference type="Pfam" id="PF06271"/>
    </source>
</evidence>
<dbReference type="GO" id="GO:0005886">
    <property type="term" value="C:plasma membrane"/>
    <property type="evidence" value="ECO:0007669"/>
    <property type="project" value="UniProtKB-SubCell"/>
</dbReference>